<protein>
    <submittedName>
        <fullName evidence="1">Uncharacterized protein</fullName>
    </submittedName>
</protein>
<reference evidence="1 2" key="1">
    <citation type="submission" date="2016-01" db="EMBL/GenBank/DDBJ databases">
        <title>The new phylogeny of the genus Mycobacterium.</title>
        <authorList>
            <person name="Tarcisio F."/>
            <person name="Conor M."/>
            <person name="Antonella G."/>
            <person name="Elisabetta G."/>
            <person name="Giulia F.S."/>
            <person name="Sara T."/>
            <person name="Anna F."/>
            <person name="Clotilde B."/>
            <person name="Roberto B."/>
            <person name="Veronica D.S."/>
            <person name="Fabio R."/>
            <person name="Monica P."/>
            <person name="Olivier J."/>
            <person name="Enrico T."/>
            <person name="Nicola S."/>
        </authorList>
    </citation>
    <scope>NUCLEOTIDE SEQUENCE [LARGE SCALE GENOMIC DNA]</scope>
    <source>
        <strain evidence="1 2">DSM 44626</strain>
    </source>
</reference>
<dbReference type="EMBL" id="LQPY01000004">
    <property type="protein sequence ID" value="ORX07806.1"/>
    <property type="molecule type" value="Genomic_DNA"/>
</dbReference>
<comment type="caution">
    <text evidence="1">The sequence shown here is derived from an EMBL/GenBank/DDBJ whole genome shotgun (WGS) entry which is preliminary data.</text>
</comment>
<dbReference type="Proteomes" id="UP000193710">
    <property type="component" value="Unassembled WGS sequence"/>
</dbReference>
<evidence type="ECO:0000313" key="1">
    <source>
        <dbReference type="EMBL" id="ORX07806.1"/>
    </source>
</evidence>
<gene>
    <name evidence="1" type="ORF">AWC29_06615</name>
</gene>
<keyword evidence="2" id="KW-1185">Reference proteome</keyword>
<proteinExistence type="predicted"/>
<name>A0ABX3WA41_9MYCO</name>
<sequence length="89" mass="9796">MSVLSVGSGLDRPTSSAVICDVGVFTASRLERRGRHHCALRVVNQLLRVGHHDGAFFVVVRVPAGHDHRALRIIMRCDQAGFFAAFSRQ</sequence>
<evidence type="ECO:0000313" key="2">
    <source>
        <dbReference type="Proteomes" id="UP000193710"/>
    </source>
</evidence>
<accession>A0ABX3WA41</accession>
<organism evidence="1 2">
    <name type="scientific">Mycobacterium triplex</name>
    <dbReference type="NCBI Taxonomy" id="47839"/>
    <lineage>
        <taxon>Bacteria</taxon>
        <taxon>Bacillati</taxon>
        <taxon>Actinomycetota</taxon>
        <taxon>Actinomycetes</taxon>
        <taxon>Mycobacteriales</taxon>
        <taxon>Mycobacteriaceae</taxon>
        <taxon>Mycobacterium</taxon>
        <taxon>Mycobacterium simiae complex</taxon>
    </lineage>
</organism>